<dbReference type="NCBIfam" id="NF038091">
    <property type="entry name" value="T4SS_VirB10"/>
    <property type="match status" value="1"/>
</dbReference>
<dbReference type="RefSeq" id="WP_269284946.1">
    <property type="nucleotide sequence ID" value="NZ_JAPVOI010000005.1"/>
</dbReference>
<dbReference type="Gene3D" id="2.40.128.260">
    <property type="entry name" value="Type IV secretion system, VirB10/TraB/TrbI"/>
    <property type="match status" value="2"/>
</dbReference>
<reference evidence="9" key="1">
    <citation type="submission" date="2022-10" db="EMBL/GenBank/DDBJ databases">
        <title>Whole genome sequencing of three plant growth promoting bacteria isolated from Vachellia tortilis subsp. raddiana in Morocco.</title>
        <authorList>
            <person name="Hnini M."/>
            <person name="Zouagui R."/>
            <person name="Zouagui H."/>
            <person name="Chemao Elfihri M.-W."/>
            <person name="Ibrahimi A."/>
            <person name="Sbabou L."/>
            <person name="Aurag J."/>
        </authorList>
    </citation>
    <scope>NUCLEOTIDE SEQUENCE</scope>
    <source>
        <strain evidence="9">LMR678</strain>
    </source>
</reference>
<dbReference type="Pfam" id="PF03743">
    <property type="entry name" value="TrbI"/>
    <property type="match status" value="1"/>
</dbReference>
<comment type="caution">
    <text evidence="9">The sequence shown here is derived from an EMBL/GenBank/DDBJ whole genome shotgun (WGS) entry which is preliminary data.</text>
</comment>
<dbReference type="EMBL" id="JAPVOI010000005">
    <property type="protein sequence ID" value="MCZ4093204.1"/>
    <property type="molecule type" value="Genomic_DNA"/>
</dbReference>
<organism evidence="9 10">
    <name type="scientific">Sinorhizobium psoraleae</name>
    <dbReference type="NCBI Taxonomy" id="520838"/>
    <lineage>
        <taxon>Bacteria</taxon>
        <taxon>Pseudomonadati</taxon>
        <taxon>Pseudomonadota</taxon>
        <taxon>Alphaproteobacteria</taxon>
        <taxon>Hyphomicrobiales</taxon>
        <taxon>Rhizobiaceae</taxon>
        <taxon>Sinorhizobium/Ensifer group</taxon>
        <taxon>Sinorhizobium</taxon>
    </lineage>
</organism>
<feature type="compositionally biased region" description="Basic and acidic residues" evidence="7">
    <location>
        <begin position="135"/>
        <end position="149"/>
    </location>
</feature>
<protein>
    <submittedName>
        <fullName evidence="9">Type IV secretion system protein VirB10</fullName>
    </submittedName>
</protein>
<feature type="transmembrane region" description="Helical" evidence="8">
    <location>
        <begin position="33"/>
        <end position="51"/>
    </location>
</feature>
<comment type="similarity">
    <text evidence="2">Belongs to the TrbI/VirB10 family.</text>
</comment>
<evidence type="ECO:0000256" key="4">
    <source>
        <dbReference type="ARBA" id="ARBA00022692"/>
    </source>
</evidence>
<evidence type="ECO:0000256" key="1">
    <source>
        <dbReference type="ARBA" id="ARBA00004162"/>
    </source>
</evidence>
<dbReference type="InterPro" id="IPR005498">
    <property type="entry name" value="T4SS_VirB10/TraB/TrbI"/>
</dbReference>
<feature type="compositionally biased region" description="Polar residues" evidence="7">
    <location>
        <begin position="90"/>
        <end position="104"/>
    </location>
</feature>
<keyword evidence="3" id="KW-1003">Cell membrane</keyword>
<accession>A0ABT4KMY0</accession>
<evidence type="ECO:0000256" key="6">
    <source>
        <dbReference type="ARBA" id="ARBA00023136"/>
    </source>
</evidence>
<dbReference type="NCBIfam" id="NF010429">
    <property type="entry name" value="PRK13855.1"/>
    <property type="match status" value="1"/>
</dbReference>
<evidence type="ECO:0000256" key="5">
    <source>
        <dbReference type="ARBA" id="ARBA00022989"/>
    </source>
</evidence>
<evidence type="ECO:0000256" key="3">
    <source>
        <dbReference type="ARBA" id="ARBA00022475"/>
    </source>
</evidence>
<feature type="region of interest" description="Disordered" evidence="7">
    <location>
        <begin position="1"/>
        <end position="20"/>
    </location>
</feature>
<evidence type="ECO:0000313" key="10">
    <source>
        <dbReference type="Proteomes" id="UP001079430"/>
    </source>
</evidence>
<name>A0ABT4KMY0_9HYPH</name>
<keyword evidence="6 8" id="KW-0472">Membrane</keyword>
<dbReference type="InterPro" id="IPR047695">
    <property type="entry name" value="T4SS_VirB10/PtlG"/>
</dbReference>
<dbReference type="Proteomes" id="UP001079430">
    <property type="component" value="Unassembled WGS sequence"/>
</dbReference>
<evidence type="ECO:0000313" key="9">
    <source>
        <dbReference type="EMBL" id="MCZ4093204.1"/>
    </source>
</evidence>
<sequence>MSDVNPQSMHDVDATGSIVSDTPRRRLSGMQKLMVAGLILALSLGLIWLGGHSKEEDGESLPQTTILSANTEPFRPSPIEIAPDPPATQEPAQPTGPASGTSQPEGDDGRPEKTPIFAYSSGDQGISRPARRAGIGHEHEDKDKDKELDSSLPNGEASVENDLSTRMKPTVLQASRATLLPHPDLMITQGTIIPCILQTAIDTNLAGYVKCVLPQDVRGETGSVVLLDRGTTVVGEIQRGLQQGDARVFVIWNRAVTPDHAVVSLASPGADELGRSGLAGTVDNHFLERVGGAMLLSAVQGAFQAASGYAGSSGAGTSINSFQGNGQQTADTLLRASINIPPTLKKNQGDAVSIFVARDIDFSDVYELRTATGATRAGNRKP</sequence>
<keyword evidence="5 8" id="KW-1133">Transmembrane helix</keyword>
<gene>
    <name evidence="9" type="primary">virB10</name>
    <name evidence="9" type="ORF">O3W52_25250</name>
</gene>
<comment type="subcellular location">
    <subcellularLocation>
        <location evidence="1">Cell membrane</location>
        <topology evidence="1">Single-pass membrane protein</topology>
    </subcellularLocation>
</comment>
<keyword evidence="4 8" id="KW-0812">Transmembrane</keyword>
<proteinExistence type="inferred from homology"/>
<evidence type="ECO:0000256" key="7">
    <source>
        <dbReference type="SAM" id="MobiDB-lite"/>
    </source>
</evidence>
<keyword evidence="10" id="KW-1185">Reference proteome</keyword>
<dbReference type="InterPro" id="IPR042217">
    <property type="entry name" value="T4SS_VirB10/TrbI"/>
</dbReference>
<dbReference type="CDD" id="cd16429">
    <property type="entry name" value="VirB10"/>
    <property type="match status" value="1"/>
</dbReference>
<evidence type="ECO:0000256" key="2">
    <source>
        <dbReference type="ARBA" id="ARBA00010265"/>
    </source>
</evidence>
<evidence type="ECO:0000256" key="8">
    <source>
        <dbReference type="SAM" id="Phobius"/>
    </source>
</evidence>
<feature type="region of interest" description="Disordered" evidence="7">
    <location>
        <begin position="69"/>
        <end position="163"/>
    </location>
</feature>